<feature type="region of interest" description="Disordered" evidence="1">
    <location>
        <begin position="1"/>
        <end position="84"/>
    </location>
</feature>
<dbReference type="OrthoDB" id="438440at2759"/>
<dbReference type="Proteomes" id="UP000594364">
    <property type="component" value="Chromosome 1"/>
</dbReference>
<dbReference type="GO" id="GO:0006629">
    <property type="term" value="P:lipid metabolic process"/>
    <property type="evidence" value="ECO:0007669"/>
    <property type="project" value="InterPro"/>
</dbReference>
<dbReference type="PANTHER" id="PTHR46023:SF6">
    <property type="entry name" value="LIPASE CLASS 3 FAMILY PROTEIN"/>
    <property type="match status" value="1"/>
</dbReference>
<keyword evidence="4" id="KW-1185">Reference proteome</keyword>
<dbReference type="AlphaFoldDB" id="A0A7S9KKH5"/>
<feature type="compositionally biased region" description="Basic and acidic residues" evidence="1">
    <location>
        <begin position="471"/>
        <end position="485"/>
    </location>
</feature>
<evidence type="ECO:0000313" key="4">
    <source>
        <dbReference type="Proteomes" id="UP000594364"/>
    </source>
</evidence>
<evidence type="ECO:0000313" key="3">
    <source>
        <dbReference type="EMBL" id="QPG93954.1"/>
    </source>
</evidence>
<gene>
    <name evidence="3" type="ORF">C2857_003785</name>
</gene>
<accession>A0A7S9KKH5</accession>
<name>A0A7S9KKH5_EPIFF</name>
<feature type="compositionally biased region" description="Polar residues" evidence="1">
    <location>
        <begin position="22"/>
        <end position="34"/>
    </location>
</feature>
<dbReference type="CDD" id="cd00519">
    <property type="entry name" value="Lipase_3"/>
    <property type="match status" value="1"/>
</dbReference>
<dbReference type="PANTHER" id="PTHR46023">
    <property type="entry name" value="LIPASE CLASS 3 PROTEIN-LIKE"/>
    <property type="match status" value="1"/>
</dbReference>
<feature type="domain" description="Fungal lipase-type" evidence="2">
    <location>
        <begin position="299"/>
        <end position="448"/>
    </location>
</feature>
<feature type="region of interest" description="Disordered" evidence="1">
    <location>
        <begin position="463"/>
        <end position="485"/>
    </location>
</feature>
<sequence>MAWFTSSRSSNKPSRSSLKPASLTSPPNTYVSANSSSPPTKQPPTTRPSNDQTYPYLHHKHHQHPAAISPPLPPHAAGYHHQATPPACPPCIQTLTPLQDNFGRWSDSVVHLAQDVMPTNTTALGNQFASSTAVASATYEDIRSRFDNVLTLIDQESLSGHENKLFQCQEEPTSCQSLNLYHPPVQDAKLQTDRAVSSKGKNPSTDSRGNVHVATSVVKGNYFSKVELYANSKLPSTLPRLRLHSSLWPLLTLAAQYSHRVYTAPTPSERDTHISSSLLSGTKAMRIKSVSMDRASAIVFAIRGTASFYDWAVNLNTAPSPPTNFLDDPGNLCHAGFLSTARKMITPVAMRLRQLLDEDPSRAGHSLLMTGHSAGGAVAALLYSHMLSETKNAESELTVLAGCFRRIHCITFGSPPISLLALERPRRRGLEKSLFLSFVNEGDPVVRADKAYVKSLVQLLTDPPPLPPQNESKRKEERKCTRPEWKVPSATLSNAGKMIVLRTADAHAVVTDCKTVKERLCEGVVAVTCKEEQLRGMIWGDPVAHMMNLYAGRIDMLAETETAKRK</sequence>
<evidence type="ECO:0000259" key="2">
    <source>
        <dbReference type="Pfam" id="PF01764"/>
    </source>
</evidence>
<reference evidence="3 4" key="1">
    <citation type="journal article" date="2018" name="PLoS Genet.">
        <title>Repeat elements organise 3D genome structure and mediate transcription in the filamentous fungus Epichloe festucae.</title>
        <authorList>
            <person name="Winter D.J."/>
            <person name="Ganley A.R.D."/>
            <person name="Young C.A."/>
            <person name="Liachko I."/>
            <person name="Schardl C.L."/>
            <person name="Dupont P.Y."/>
            <person name="Berry D."/>
            <person name="Ram A."/>
            <person name="Scott B."/>
            <person name="Cox M.P."/>
        </authorList>
    </citation>
    <scope>NUCLEOTIDE SEQUENCE [LARGE SCALE GENOMIC DNA]</scope>
    <source>
        <strain evidence="3 4">Fl1</strain>
    </source>
</reference>
<evidence type="ECO:0000256" key="1">
    <source>
        <dbReference type="SAM" id="MobiDB-lite"/>
    </source>
</evidence>
<protein>
    <recommendedName>
        <fullName evidence="2">Fungal lipase-type domain-containing protein</fullName>
    </recommendedName>
</protein>
<feature type="compositionally biased region" description="Low complexity" evidence="1">
    <location>
        <begin position="1"/>
        <end position="20"/>
    </location>
</feature>
<dbReference type="InterPro" id="IPR002921">
    <property type="entry name" value="Fungal_lipase-type"/>
</dbReference>
<proteinExistence type="predicted"/>
<dbReference type="InterPro" id="IPR029058">
    <property type="entry name" value="AB_hydrolase_fold"/>
</dbReference>
<dbReference type="Gene3D" id="3.40.50.1820">
    <property type="entry name" value="alpha/beta hydrolase"/>
    <property type="match status" value="1"/>
</dbReference>
<dbReference type="EMBL" id="CP031385">
    <property type="protein sequence ID" value="QPG93954.1"/>
    <property type="molecule type" value="Genomic_DNA"/>
</dbReference>
<dbReference type="Pfam" id="PF01764">
    <property type="entry name" value="Lipase_3"/>
    <property type="match status" value="1"/>
</dbReference>
<organism evidence="3 4">
    <name type="scientific">Epichloe festucae (strain Fl1)</name>
    <dbReference type="NCBI Taxonomy" id="877507"/>
    <lineage>
        <taxon>Eukaryota</taxon>
        <taxon>Fungi</taxon>
        <taxon>Dikarya</taxon>
        <taxon>Ascomycota</taxon>
        <taxon>Pezizomycotina</taxon>
        <taxon>Sordariomycetes</taxon>
        <taxon>Hypocreomycetidae</taxon>
        <taxon>Hypocreales</taxon>
        <taxon>Clavicipitaceae</taxon>
        <taxon>Epichloe</taxon>
    </lineage>
</organism>
<dbReference type="SUPFAM" id="SSF53474">
    <property type="entry name" value="alpha/beta-Hydrolases"/>
    <property type="match status" value="1"/>
</dbReference>